<dbReference type="Proteomes" id="UP001620626">
    <property type="component" value="Unassembled WGS sequence"/>
</dbReference>
<protein>
    <submittedName>
        <fullName evidence="4">Uncharacterized protein</fullName>
    </submittedName>
</protein>
<keyword evidence="2" id="KW-0472">Membrane</keyword>
<feature type="compositionally biased region" description="Polar residues" evidence="1">
    <location>
        <begin position="109"/>
        <end position="121"/>
    </location>
</feature>
<feature type="region of interest" description="Disordered" evidence="1">
    <location>
        <begin position="87"/>
        <end position="154"/>
    </location>
</feature>
<feature type="compositionally biased region" description="Basic residues" evidence="1">
    <location>
        <begin position="122"/>
        <end position="144"/>
    </location>
</feature>
<feature type="signal peptide" evidence="3">
    <location>
        <begin position="1"/>
        <end position="20"/>
    </location>
</feature>
<name>A0ABD2JYK7_9BILA</name>
<feature type="chain" id="PRO_5044868622" evidence="3">
    <location>
        <begin position="21"/>
        <end position="166"/>
    </location>
</feature>
<evidence type="ECO:0000313" key="5">
    <source>
        <dbReference type="Proteomes" id="UP001620626"/>
    </source>
</evidence>
<organism evidence="4 5">
    <name type="scientific">Heterodera trifolii</name>
    <dbReference type="NCBI Taxonomy" id="157864"/>
    <lineage>
        <taxon>Eukaryota</taxon>
        <taxon>Metazoa</taxon>
        <taxon>Ecdysozoa</taxon>
        <taxon>Nematoda</taxon>
        <taxon>Chromadorea</taxon>
        <taxon>Rhabditida</taxon>
        <taxon>Tylenchina</taxon>
        <taxon>Tylenchomorpha</taxon>
        <taxon>Tylenchoidea</taxon>
        <taxon>Heteroderidae</taxon>
        <taxon>Heteroderinae</taxon>
        <taxon>Heterodera</taxon>
    </lineage>
</organism>
<keyword evidence="2" id="KW-0812">Transmembrane</keyword>
<comment type="caution">
    <text evidence="4">The sequence shown here is derived from an EMBL/GenBank/DDBJ whole genome shotgun (WGS) entry which is preliminary data.</text>
</comment>
<gene>
    <name evidence="4" type="ORF">niasHT_024908</name>
</gene>
<keyword evidence="2" id="KW-1133">Transmembrane helix</keyword>
<evidence type="ECO:0000256" key="3">
    <source>
        <dbReference type="SAM" id="SignalP"/>
    </source>
</evidence>
<evidence type="ECO:0000256" key="2">
    <source>
        <dbReference type="SAM" id="Phobius"/>
    </source>
</evidence>
<keyword evidence="5" id="KW-1185">Reference proteome</keyword>
<feature type="region of interest" description="Disordered" evidence="1">
    <location>
        <begin position="42"/>
        <end position="75"/>
    </location>
</feature>
<dbReference type="AlphaFoldDB" id="A0ABD2JYK7"/>
<feature type="transmembrane region" description="Helical" evidence="2">
    <location>
        <begin position="6"/>
        <end position="34"/>
    </location>
</feature>
<evidence type="ECO:0000313" key="4">
    <source>
        <dbReference type="EMBL" id="KAL3095732.1"/>
    </source>
</evidence>
<reference evidence="4 5" key="1">
    <citation type="submission" date="2024-10" db="EMBL/GenBank/DDBJ databases">
        <authorList>
            <person name="Kim D."/>
        </authorList>
    </citation>
    <scope>NUCLEOTIDE SEQUENCE [LARGE SCALE GENOMIC DNA]</scope>
    <source>
        <strain evidence="4">BH-2024</strain>
    </source>
</reference>
<sequence length="166" mass="18128">MHLFPILSPIFSLLFAGIVPVPIGGAGGGGIFAICKKRDVDRNNPMPKVKAVDTPATTPSPPTDRTSTDRKTQALSDKFGNLFKICNTSDVDRNNPMPKATAHTDHSSTDPSPGLTRSKSTAVHRNRTPKRATNLHRNKSHRNRSTSSSSSVVQNNSYKEIRFLHI</sequence>
<proteinExistence type="predicted"/>
<keyword evidence="3" id="KW-0732">Signal</keyword>
<feature type="compositionally biased region" description="Low complexity" evidence="1">
    <location>
        <begin position="145"/>
        <end position="154"/>
    </location>
</feature>
<dbReference type="EMBL" id="JBICBT010000875">
    <property type="protein sequence ID" value="KAL3095732.1"/>
    <property type="molecule type" value="Genomic_DNA"/>
</dbReference>
<accession>A0ABD2JYK7</accession>
<evidence type="ECO:0000256" key="1">
    <source>
        <dbReference type="SAM" id="MobiDB-lite"/>
    </source>
</evidence>